<reference evidence="1" key="1">
    <citation type="submission" date="2014-11" db="EMBL/GenBank/DDBJ databases">
        <authorList>
            <person name="Amaro Gonzalez C."/>
        </authorList>
    </citation>
    <scope>NUCLEOTIDE SEQUENCE</scope>
</reference>
<proteinExistence type="predicted"/>
<accession>A0A0E9SII2</accession>
<sequence length="28" mass="3198">MHSICFDLCVIVVLWPIKPGTSKSYCTR</sequence>
<dbReference type="EMBL" id="GBXM01067383">
    <property type="protein sequence ID" value="JAH41194.1"/>
    <property type="molecule type" value="Transcribed_RNA"/>
</dbReference>
<evidence type="ECO:0000313" key="1">
    <source>
        <dbReference type="EMBL" id="JAH41194.1"/>
    </source>
</evidence>
<organism evidence="1">
    <name type="scientific">Anguilla anguilla</name>
    <name type="common">European freshwater eel</name>
    <name type="synonym">Muraena anguilla</name>
    <dbReference type="NCBI Taxonomy" id="7936"/>
    <lineage>
        <taxon>Eukaryota</taxon>
        <taxon>Metazoa</taxon>
        <taxon>Chordata</taxon>
        <taxon>Craniata</taxon>
        <taxon>Vertebrata</taxon>
        <taxon>Euteleostomi</taxon>
        <taxon>Actinopterygii</taxon>
        <taxon>Neopterygii</taxon>
        <taxon>Teleostei</taxon>
        <taxon>Anguilliformes</taxon>
        <taxon>Anguillidae</taxon>
        <taxon>Anguilla</taxon>
    </lineage>
</organism>
<reference evidence="1" key="2">
    <citation type="journal article" date="2015" name="Fish Shellfish Immunol.">
        <title>Early steps in the European eel (Anguilla anguilla)-Vibrio vulnificus interaction in the gills: Role of the RtxA13 toxin.</title>
        <authorList>
            <person name="Callol A."/>
            <person name="Pajuelo D."/>
            <person name="Ebbesson L."/>
            <person name="Teles M."/>
            <person name="MacKenzie S."/>
            <person name="Amaro C."/>
        </authorList>
    </citation>
    <scope>NUCLEOTIDE SEQUENCE</scope>
</reference>
<name>A0A0E9SII2_ANGAN</name>
<dbReference type="AlphaFoldDB" id="A0A0E9SII2"/>
<protein>
    <submittedName>
        <fullName evidence="1">Uncharacterized protein</fullName>
    </submittedName>
</protein>